<evidence type="ECO:0000256" key="5">
    <source>
        <dbReference type="ARBA" id="ARBA00022963"/>
    </source>
</evidence>
<evidence type="ECO:0000256" key="9">
    <source>
        <dbReference type="PROSITE-ProRule" id="PRU00555"/>
    </source>
</evidence>
<dbReference type="PROSITE" id="PS51210">
    <property type="entry name" value="PLA2C"/>
    <property type="match status" value="1"/>
</dbReference>
<evidence type="ECO:0000256" key="2">
    <source>
        <dbReference type="ARBA" id="ARBA00013274"/>
    </source>
</evidence>
<evidence type="ECO:0000256" key="6">
    <source>
        <dbReference type="ARBA" id="ARBA00023098"/>
    </source>
</evidence>
<evidence type="ECO:0000256" key="10">
    <source>
        <dbReference type="RuleBase" id="RU362103"/>
    </source>
</evidence>
<dbReference type="Proteomes" id="UP001305414">
    <property type="component" value="Unassembled WGS sequence"/>
</dbReference>
<evidence type="ECO:0000256" key="7">
    <source>
        <dbReference type="ARBA" id="ARBA00023180"/>
    </source>
</evidence>
<proteinExistence type="inferred from homology"/>
<evidence type="ECO:0000313" key="12">
    <source>
        <dbReference type="EMBL" id="KAK5631522.1"/>
    </source>
</evidence>
<protein>
    <recommendedName>
        <fullName evidence="2 10">Lysophospholipase</fullName>
        <ecNumber evidence="2 10">3.1.1.5</ecNumber>
    </recommendedName>
</protein>
<dbReference type="GO" id="GO:0004623">
    <property type="term" value="F:phospholipase A2 activity"/>
    <property type="evidence" value="ECO:0007669"/>
    <property type="project" value="TreeGrafter"/>
</dbReference>
<dbReference type="GO" id="GO:0004622">
    <property type="term" value="F:phosphatidylcholine lysophospholipase activity"/>
    <property type="evidence" value="ECO:0007669"/>
    <property type="project" value="UniProtKB-EC"/>
</dbReference>
<dbReference type="InterPro" id="IPR016035">
    <property type="entry name" value="Acyl_Trfase/lysoPLipase"/>
</dbReference>
<dbReference type="FunFam" id="3.40.1090.10:FF:000010">
    <property type="entry name" value="Lysophospholipase"/>
    <property type="match status" value="1"/>
</dbReference>
<keyword evidence="3 10" id="KW-0732">Signal</keyword>
<dbReference type="GO" id="GO:0005783">
    <property type="term" value="C:endoplasmic reticulum"/>
    <property type="evidence" value="ECO:0007669"/>
    <property type="project" value="TreeGrafter"/>
</dbReference>
<dbReference type="GO" id="GO:0005829">
    <property type="term" value="C:cytosol"/>
    <property type="evidence" value="ECO:0007669"/>
    <property type="project" value="TreeGrafter"/>
</dbReference>
<dbReference type="GO" id="GO:0046475">
    <property type="term" value="P:glycerophospholipid catabolic process"/>
    <property type="evidence" value="ECO:0007669"/>
    <property type="project" value="TreeGrafter"/>
</dbReference>
<evidence type="ECO:0000256" key="1">
    <source>
        <dbReference type="ARBA" id="ARBA00008780"/>
    </source>
</evidence>
<gene>
    <name evidence="12" type="ORF">RRF57_007236</name>
</gene>
<reference evidence="12 13" key="1">
    <citation type="submission" date="2023-10" db="EMBL/GenBank/DDBJ databases">
        <title>Draft genome sequence of Xylaria bambusicola isolate GMP-LS, the root and basal stem rot pathogen of sugarcane in Indonesia.</title>
        <authorList>
            <person name="Selvaraj P."/>
            <person name="Muralishankar V."/>
            <person name="Muruganantham S."/>
            <person name="Sp S."/>
            <person name="Haryani S."/>
            <person name="Lau K.J.X."/>
            <person name="Naqvi N.I."/>
        </authorList>
    </citation>
    <scope>NUCLEOTIDE SEQUENCE [LARGE SCALE GENOMIC DNA]</scope>
    <source>
        <strain evidence="12">GMP-LS</strain>
    </source>
</reference>
<sequence>MRSIPVAATLPLSLLSLFPTVLGAPSESLSDARSREVLAGDLLRRATPNSPSGGYAPATVDCPSEKPTIRDAATLSPSETAWLKKRRVNTLDPMMAFFKLANISDFDAANYVQSNSNNLSIVPNVGIAVSGGGYRALLNGAGFIAAADARTPGSTDAGGIGNLLQASTYLAGLSGGGWLVGSIFANNFSTIPELRDGEDGSSLWKFGDSIIKGPDESGLSILNTAQYWYDIADQVDEKRKAGYGISITDYWGRALSYQLINDRDGGPSYTFSSIADADNFANADTPMPILVADERHPGESIISLNSTVYEFNPWEMGSFDPTVFGFAPMKYVGSNFSNGVVPDNGKCVRGFDQYGYVMGTSSSLFNQILIQAGGADLPDVILDPITSILESVGKDEDDIAEWRPNPFFKYHPDTNGNANTELLTLIDGGEDLQNIPLHPLIQPIRAVDVIFAVDSSADTEHNFPNGTALRASYERSRGDIGNGTKFPAVPDAETFINLGLNQKPTFFGCDTSEFTDNDKDANIPPLIVYVPLTPYSAYSNASTFDPTYPDADRNAFIENGYNVATMGNGTVDAQWPACAACAVLSRSLERTGTDIPETCRSCFQRYCWNGTMDSTPVGEYNPEPILGLTALGAGVSMKAGGLVWGVVGAATVLAIAL</sequence>
<comment type="caution">
    <text evidence="12">The sequence shown here is derived from an EMBL/GenBank/DDBJ whole genome shotgun (WGS) entry which is preliminary data.</text>
</comment>
<evidence type="ECO:0000259" key="11">
    <source>
        <dbReference type="PROSITE" id="PS51210"/>
    </source>
</evidence>
<feature type="domain" description="PLA2c" evidence="11">
    <location>
        <begin position="61"/>
        <end position="613"/>
    </location>
</feature>
<keyword evidence="7" id="KW-0325">Glycoprotein</keyword>
<dbReference type="SMART" id="SM00022">
    <property type="entry name" value="PLAc"/>
    <property type="match status" value="1"/>
</dbReference>
<dbReference type="Gene3D" id="3.40.1090.10">
    <property type="entry name" value="Cytosolic phospholipase A2 catalytic domain"/>
    <property type="match status" value="1"/>
</dbReference>
<keyword evidence="6 9" id="KW-0443">Lipid metabolism</keyword>
<dbReference type="PANTHER" id="PTHR10728:SF33">
    <property type="entry name" value="LYSOPHOSPHOLIPASE 1-RELATED"/>
    <property type="match status" value="1"/>
</dbReference>
<feature type="chain" id="PRO_5042663056" description="Lysophospholipase" evidence="10">
    <location>
        <begin position="24"/>
        <end position="657"/>
    </location>
</feature>
<dbReference type="SUPFAM" id="SSF52151">
    <property type="entry name" value="FabD/lysophospholipase-like"/>
    <property type="match status" value="1"/>
</dbReference>
<evidence type="ECO:0000256" key="8">
    <source>
        <dbReference type="ARBA" id="ARBA00049531"/>
    </source>
</evidence>
<dbReference type="EMBL" id="JAWHQM010000020">
    <property type="protein sequence ID" value="KAK5631522.1"/>
    <property type="molecule type" value="Genomic_DNA"/>
</dbReference>
<evidence type="ECO:0000313" key="13">
    <source>
        <dbReference type="Proteomes" id="UP001305414"/>
    </source>
</evidence>
<keyword evidence="13" id="KW-1185">Reference proteome</keyword>
<keyword evidence="5 9" id="KW-0442">Lipid degradation</keyword>
<dbReference type="AlphaFoldDB" id="A0AAN7Z7E6"/>
<comment type="catalytic activity">
    <reaction evidence="8 10">
        <text>a 1-acyl-sn-glycero-3-phosphocholine + H2O = sn-glycerol 3-phosphocholine + a fatty acid + H(+)</text>
        <dbReference type="Rhea" id="RHEA:15177"/>
        <dbReference type="ChEBI" id="CHEBI:15377"/>
        <dbReference type="ChEBI" id="CHEBI:15378"/>
        <dbReference type="ChEBI" id="CHEBI:16870"/>
        <dbReference type="ChEBI" id="CHEBI:28868"/>
        <dbReference type="ChEBI" id="CHEBI:58168"/>
        <dbReference type="EC" id="3.1.1.5"/>
    </reaction>
</comment>
<keyword evidence="4 9" id="KW-0378">Hydrolase</keyword>
<dbReference type="InterPro" id="IPR002642">
    <property type="entry name" value="LysoPLipase_cat_dom"/>
</dbReference>
<dbReference type="PANTHER" id="PTHR10728">
    <property type="entry name" value="CYTOSOLIC PHOSPHOLIPASE A2"/>
    <property type="match status" value="1"/>
</dbReference>
<name>A0AAN7Z7E6_9PEZI</name>
<evidence type="ECO:0000256" key="3">
    <source>
        <dbReference type="ARBA" id="ARBA00022729"/>
    </source>
</evidence>
<feature type="signal peptide" evidence="10">
    <location>
        <begin position="1"/>
        <end position="23"/>
    </location>
</feature>
<dbReference type="EC" id="3.1.1.5" evidence="2 10"/>
<organism evidence="12 13">
    <name type="scientific">Xylaria bambusicola</name>
    <dbReference type="NCBI Taxonomy" id="326684"/>
    <lineage>
        <taxon>Eukaryota</taxon>
        <taxon>Fungi</taxon>
        <taxon>Dikarya</taxon>
        <taxon>Ascomycota</taxon>
        <taxon>Pezizomycotina</taxon>
        <taxon>Sordariomycetes</taxon>
        <taxon>Xylariomycetidae</taxon>
        <taxon>Xylariales</taxon>
        <taxon>Xylariaceae</taxon>
        <taxon>Xylaria</taxon>
    </lineage>
</organism>
<dbReference type="Pfam" id="PF01735">
    <property type="entry name" value="PLA2_B"/>
    <property type="match status" value="1"/>
</dbReference>
<accession>A0AAN7Z7E6</accession>
<evidence type="ECO:0000256" key="4">
    <source>
        <dbReference type="ARBA" id="ARBA00022801"/>
    </source>
</evidence>
<comment type="similarity">
    <text evidence="1 10">Belongs to the lysophospholipase family.</text>
</comment>